<protein>
    <submittedName>
        <fullName evidence="3">Uncharacterized protein</fullName>
    </submittedName>
</protein>
<feature type="transmembrane region" description="Helical" evidence="2">
    <location>
        <begin position="182"/>
        <end position="202"/>
    </location>
</feature>
<dbReference type="GO" id="GO:0016020">
    <property type="term" value="C:membrane"/>
    <property type="evidence" value="ECO:0007669"/>
    <property type="project" value="InterPro"/>
</dbReference>
<dbReference type="AlphaFoldDB" id="A0A3B0AXQ5"/>
<keyword evidence="4" id="KW-1185">Reference proteome</keyword>
<feature type="transmembrane region" description="Helical" evidence="2">
    <location>
        <begin position="361"/>
        <end position="379"/>
    </location>
</feature>
<gene>
    <name evidence="3" type="ORF">D7M11_33225</name>
</gene>
<evidence type="ECO:0000256" key="1">
    <source>
        <dbReference type="SAM" id="MobiDB-lite"/>
    </source>
</evidence>
<dbReference type="EMBL" id="RBAH01000039">
    <property type="protein sequence ID" value="RKN65148.1"/>
    <property type="molecule type" value="Genomic_DNA"/>
</dbReference>
<accession>A0A3B0AXQ5</accession>
<feature type="transmembrane region" description="Helical" evidence="2">
    <location>
        <begin position="240"/>
        <end position="261"/>
    </location>
</feature>
<evidence type="ECO:0000256" key="2">
    <source>
        <dbReference type="SAM" id="Phobius"/>
    </source>
</evidence>
<sequence>MRLVRAAKQRGDGSPGRPGIDPAAMRHAGGFAVRLLPYTHLNGRKCGMIDANRLFGRRLNSEWRFQYRVWKMAVDWTVALYIVIPAILVAGYQYVSWWRDMPAWGAAIPSVVWLTVLYAASGLSSLRLFMEEADQLFLIQNKAWMDKLKRLGIAYSLVVRVLLAALVTGVIAPFLVKVHGFGALHLVLLALLAAAAGAFRLLAERLLALKLPRIAGWMANSAAYGLLGVLFVFAGGLAGGGLPAAVLTVALIGSTAALARVRVHLSGTFYRDAAYESAQRMKYAALLMGQVVPKPSRLLKRTKPLVFRNSRHLFRTRSPDRVLAEAIVKSFFRSGTQLKQYAQLTAACSFGLLLMPVAVKWVFLIGVSLLLAYWVKLYGKEVLASSFMKMFGWRDEDRRQAIRKATPWMFVPVYIPAGLALGWTAYGLWAGLLLIPAGWLIGYVMGELLNAW</sequence>
<feature type="region of interest" description="Disordered" evidence="1">
    <location>
        <begin position="1"/>
        <end position="20"/>
    </location>
</feature>
<keyword evidence="2" id="KW-0472">Membrane</keyword>
<keyword evidence="2" id="KW-0812">Transmembrane</keyword>
<feature type="transmembrane region" description="Helical" evidence="2">
    <location>
        <begin position="107"/>
        <end position="130"/>
    </location>
</feature>
<feature type="transmembrane region" description="Helical" evidence="2">
    <location>
        <begin position="151"/>
        <end position="176"/>
    </location>
</feature>
<comment type="caution">
    <text evidence="3">The sequence shown here is derived from an EMBL/GenBank/DDBJ whole genome shotgun (WGS) entry which is preliminary data.</text>
</comment>
<reference evidence="3 4" key="1">
    <citation type="journal article" date="2007" name="Int. J. Syst. Evol. Microbiol.">
        <title>Paenibacillus ginsengarvi sp. nov., isolated from soil from ginseng cultivation.</title>
        <authorList>
            <person name="Yoon M.H."/>
            <person name="Ten L.N."/>
            <person name="Im W.T."/>
        </authorList>
    </citation>
    <scope>NUCLEOTIDE SEQUENCE [LARGE SCALE GENOMIC DNA]</scope>
    <source>
        <strain evidence="3 4">KCTC 13059</strain>
    </source>
</reference>
<organism evidence="3 4">
    <name type="scientific">Paenibacillus ginsengarvi</name>
    <dbReference type="NCBI Taxonomy" id="400777"/>
    <lineage>
        <taxon>Bacteria</taxon>
        <taxon>Bacillati</taxon>
        <taxon>Bacillota</taxon>
        <taxon>Bacilli</taxon>
        <taxon>Bacillales</taxon>
        <taxon>Paenibacillaceae</taxon>
        <taxon>Paenibacillus</taxon>
    </lineage>
</organism>
<keyword evidence="2" id="KW-1133">Transmembrane helix</keyword>
<feature type="transmembrane region" description="Helical" evidence="2">
    <location>
        <begin position="73"/>
        <end position="95"/>
    </location>
</feature>
<name>A0A3B0AXQ5_9BACL</name>
<dbReference type="Proteomes" id="UP000282311">
    <property type="component" value="Unassembled WGS sequence"/>
</dbReference>
<dbReference type="InterPro" id="IPR010288">
    <property type="entry name" value="EcsB_ABC"/>
</dbReference>
<dbReference type="Pfam" id="PF05975">
    <property type="entry name" value="EcsB"/>
    <property type="match status" value="1"/>
</dbReference>
<proteinExistence type="predicted"/>
<evidence type="ECO:0000313" key="4">
    <source>
        <dbReference type="Proteomes" id="UP000282311"/>
    </source>
</evidence>
<evidence type="ECO:0000313" key="3">
    <source>
        <dbReference type="EMBL" id="RKN65148.1"/>
    </source>
</evidence>
<feature type="transmembrane region" description="Helical" evidence="2">
    <location>
        <begin position="214"/>
        <end position="234"/>
    </location>
</feature>